<accession>A0A5Q8BC85</accession>
<dbReference type="InterPro" id="IPR016181">
    <property type="entry name" value="Acyl_CoA_acyltransferase"/>
</dbReference>
<dbReference type="AlphaFoldDB" id="A0A5Q8BC85"/>
<name>A0A5Q8BC85_PARDI</name>
<dbReference type="GO" id="GO:0016747">
    <property type="term" value="F:acyltransferase activity, transferring groups other than amino-acyl groups"/>
    <property type="evidence" value="ECO:0007669"/>
    <property type="project" value="InterPro"/>
</dbReference>
<dbReference type="Gene3D" id="3.40.630.30">
    <property type="match status" value="1"/>
</dbReference>
<dbReference type="Proteomes" id="UP000432516">
    <property type="component" value="Unassembled WGS sequence"/>
</dbReference>
<dbReference type="SUPFAM" id="SSF55729">
    <property type="entry name" value="Acyl-CoA N-acyltransferases (Nat)"/>
    <property type="match status" value="1"/>
</dbReference>
<organism evidence="2 3">
    <name type="scientific">Parabacteroides distasonis</name>
    <dbReference type="NCBI Taxonomy" id="823"/>
    <lineage>
        <taxon>Bacteria</taxon>
        <taxon>Pseudomonadati</taxon>
        <taxon>Bacteroidota</taxon>
        <taxon>Bacteroidia</taxon>
        <taxon>Bacteroidales</taxon>
        <taxon>Tannerellaceae</taxon>
        <taxon>Parabacteroides</taxon>
    </lineage>
</organism>
<gene>
    <name evidence="2" type="ORF">GKD68_14585</name>
</gene>
<evidence type="ECO:0000313" key="3">
    <source>
        <dbReference type="Proteomes" id="UP000432516"/>
    </source>
</evidence>
<comment type="caution">
    <text evidence="2">The sequence shown here is derived from an EMBL/GenBank/DDBJ whole genome shotgun (WGS) entry which is preliminary data.</text>
</comment>
<dbReference type="PROSITE" id="PS51186">
    <property type="entry name" value="GNAT"/>
    <property type="match status" value="1"/>
</dbReference>
<dbReference type="RefSeq" id="WP_122246845.1">
    <property type="nucleotide sequence ID" value="NZ_CP103185.1"/>
</dbReference>
<dbReference type="EMBL" id="WKNE01000011">
    <property type="protein sequence ID" value="MRZ55947.1"/>
    <property type="molecule type" value="Genomic_DNA"/>
</dbReference>
<protein>
    <submittedName>
        <fullName evidence="2">GNAT family N-acetyltransferase</fullName>
    </submittedName>
</protein>
<dbReference type="Pfam" id="PF00583">
    <property type="entry name" value="Acetyltransf_1"/>
    <property type="match status" value="1"/>
</dbReference>
<proteinExistence type="predicted"/>
<sequence>MLELVYWDFECNPLTHEQYKAFLASYYKDEAHARYERTMWYHKHGNYKLLLALKDGVCLGQACAYRVNVRIDGHSDELWWGVDTFVLPAARGEGIGKKLQKKLLDDFPNFSSVWYSKANGFIKRKSGAHELLKVPFNYYPVSSFFTVLTRVFVKHILYKHLSQPAAIWKDKYYVLNNVCRGKSKFEVMKVDLAGKLDELSALAEYSLKEKDFYVVRDADYLAWKYLENPTIGNYHALFFYTQGKELAGVIIFSSPYKKLAFSIPLTVVTILDCFVLPHFGLDKGQMLREAMHYHHEKGIAVDGILALGDFPYRPLLRYPWGGIPLLTNFDKKISLKSPYLSYSDQDMEQAVL</sequence>
<feature type="domain" description="N-acetyltransferase" evidence="1">
    <location>
        <begin position="9"/>
        <end position="151"/>
    </location>
</feature>
<dbReference type="CDD" id="cd04301">
    <property type="entry name" value="NAT_SF"/>
    <property type="match status" value="1"/>
</dbReference>
<keyword evidence="2" id="KW-0808">Transferase</keyword>
<evidence type="ECO:0000313" key="2">
    <source>
        <dbReference type="EMBL" id="MRZ55947.1"/>
    </source>
</evidence>
<evidence type="ECO:0000259" key="1">
    <source>
        <dbReference type="PROSITE" id="PS51186"/>
    </source>
</evidence>
<dbReference type="InterPro" id="IPR000182">
    <property type="entry name" value="GNAT_dom"/>
</dbReference>
<reference evidence="2 3" key="1">
    <citation type="journal article" date="2019" name="Nat. Med.">
        <title>A library of human gut bacterial isolates paired with longitudinal multiomics data enables mechanistic microbiome research.</title>
        <authorList>
            <person name="Poyet M."/>
            <person name="Groussin M."/>
            <person name="Gibbons S.M."/>
            <person name="Avila-Pacheco J."/>
            <person name="Jiang X."/>
            <person name="Kearney S.M."/>
            <person name="Perrotta A.R."/>
            <person name="Berdy B."/>
            <person name="Zhao S."/>
            <person name="Lieberman T.D."/>
            <person name="Swanson P.K."/>
            <person name="Smith M."/>
            <person name="Roesemann S."/>
            <person name="Alexander J.E."/>
            <person name="Rich S.A."/>
            <person name="Livny J."/>
            <person name="Vlamakis H."/>
            <person name="Clish C."/>
            <person name="Bullock K."/>
            <person name="Deik A."/>
            <person name="Scott J."/>
            <person name="Pierce K.A."/>
            <person name="Xavier R.J."/>
            <person name="Alm E.J."/>
        </authorList>
    </citation>
    <scope>NUCLEOTIDE SEQUENCE [LARGE SCALE GENOMIC DNA]</scope>
    <source>
        <strain evidence="2 3">BIOML-A2</strain>
    </source>
</reference>